<dbReference type="Proteomes" id="UP000292702">
    <property type="component" value="Unassembled WGS sequence"/>
</dbReference>
<evidence type="ECO:0000313" key="3">
    <source>
        <dbReference type="EMBL" id="TCD68722.1"/>
    </source>
</evidence>
<feature type="compositionally biased region" description="Basic residues" evidence="1">
    <location>
        <begin position="1"/>
        <end position="11"/>
    </location>
</feature>
<dbReference type="CDD" id="cd18186">
    <property type="entry name" value="BTB_POZ_ZBTB_KLHL-like"/>
    <property type="match status" value="1"/>
</dbReference>
<dbReference type="InterPro" id="IPR011333">
    <property type="entry name" value="SKP1/BTB/POZ_sf"/>
</dbReference>
<comment type="caution">
    <text evidence="3">The sequence shown here is derived from an EMBL/GenBank/DDBJ whole genome shotgun (WGS) entry which is preliminary data.</text>
</comment>
<feature type="region of interest" description="Disordered" evidence="1">
    <location>
        <begin position="1"/>
        <end position="22"/>
    </location>
</feature>
<sequence>METPRPAKRARSGSDPSTKSPLEGYTRGELWFDDGNVILVAEKTAFRVYQGVLSKNSEIFRDMFTIPQPADAEKLEGCPVVHLSDSQKDLERFLSAVFDLGNTYYGTQRLPFSIVSAMLRLGTKYGVDFLRESAIGRLRTIFPPRLSDFHNAFTEWALWLESGGDPANEAAFSNTLVDMKQEDLFEALNLVQSLGLDAFLPQALYCCACIQGELLLVGHTDVDGYHHELSSDDLKNLYRAQFQFREEWVKRATFYLIGKPVPHCLTPQACAEGLSKSRNIYLSTLHAVNAVLLDIGWTSKAGLCPVCMTHATESITAQRDRVWNELAEIFELEVQWPIP</sequence>
<dbReference type="STRING" id="92696.A0A4R0RNE5"/>
<organism evidence="3 4">
    <name type="scientific">Steccherinum ochraceum</name>
    <dbReference type="NCBI Taxonomy" id="92696"/>
    <lineage>
        <taxon>Eukaryota</taxon>
        <taxon>Fungi</taxon>
        <taxon>Dikarya</taxon>
        <taxon>Basidiomycota</taxon>
        <taxon>Agaricomycotina</taxon>
        <taxon>Agaricomycetes</taxon>
        <taxon>Polyporales</taxon>
        <taxon>Steccherinaceae</taxon>
        <taxon>Steccherinum</taxon>
    </lineage>
</organism>
<dbReference type="OrthoDB" id="3027208at2759"/>
<evidence type="ECO:0000259" key="2">
    <source>
        <dbReference type="PROSITE" id="PS50097"/>
    </source>
</evidence>
<protein>
    <recommendedName>
        <fullName evidence="2">BTB domain-containing protein</fullName>
    </recommendedName>
</protein>
<accession>A0A4R0RNE5</accession>
<keyword evidence="4" id="KW-1185">Reference proteome</keyword>
<evidence type="ECO:0000256" key="1">
    <source>
        <dbReference type="SAM" id="MobiDB-lite"/>
    </source>
</evidence>
<dbReference type="EMBL" id="RWJN01000059">
    <property type="protein sequence ID" value="TCD68722.1"/>
    <property type="molecule type" value="Genomic_DNA"/>
</dbReference>
<dbReference type="InterPro" id="IPR000210">
    <property type="entry name" value="BTB/POZ_dom"/>
</dbReference>
<dbReference type="Gene3D" id="3.30.710.10">
    <property type="entry name" value="Potassium Channel Kv1.1, Chain A"/>
    <property type="match status" value="1"/>
</dbReference>
<name>A0A4R0RNE5_9APHY</name>
<reference evidence="3 4" key="1">
    <citation type="submission" date="2018-11" db="EMBL/GenBank/DDBJ databases">
        <title>Genome assembly of Steccherinum ochraceum LE-BIN_3174, the white-rot fungus of the Steccherinaceae family (The Residual Polyporoid clade, Polyporales, Basidiomycota).</title>
        <authorList>
            <person name="Fedorova T.V."/>
            <person name="Glazunova O.A."/>
            <person name="Landesman E.O."/>
            <person name="Moiseenko K.V."/>
            <person name="Psurtseva N.V."/>
            <person name="Savinova O.S."/>
            <person name="Shakhova N.V."/>
            <person name="Tyazhelova T.V."/>
            <person name="Vasina D.V."/>
        </authorList>
    </citation>
    <scope>NUCLEOTIDE SEQUENCE [LARGE SCALE GENOMIC DNA]</scope>
    <source>
        <strain evidence="3 4">LE-BIN_3174</strain>
    </source>
</reference>
<dbReference type="AlphaFoldDB" id="A0A4R0RNE5"/>
<gene>
    <name evidence="3" type="ORF">EIP91_010006</name>
</gene>
<dbReference type="PROSITE" id="PS50097">
    <property type="entry name" value="BTB"/>
    <property type="match status" value="1"/>
</dbReference>
<evidence type="ECO:0000313" key="4">
    <source>
        <dbReference type="Proteomes" id="UP000292702"/>
    </source>
</evidence>
<feature type="domain" description="BTB" evidence="2">
    <location>
        <begin position="35"/>
        <end position="99"/>
    </location>
</feature>
<proteinExistence type="predicted"/>